<dbReference type="KEGG" id="samb:SAM23877_5156"/>
<name>A0A0K2AZ70_STRA7</name>
<gene>
    <name evidence="2" type="ORF">SAM23877_5156</name>
</gene>
<feature type="region of interest" description="Disordered" evidence="1">
    <location>
        <begin position="1"/>
        <end position="38"/>
    </location>
</feature>
<sequence length="71" mass="7364">MKVARRVGPPTGPRGGDAPRPSPPAPGPPPAGTAPAPLTRARLGFATMDARLCVRSQGAQLSDVRCLSHRR</sequence>
<dbReference type="AlphaFoldDB" id="A0A0K2AZ70"/>
<accession>A0A0K2AZ70</accession>
<protein>
    <submittedName>
        <fullName evidence="2">Uncharacterized protein</fullName>
    </submittedName>
</protein>
<proteinExistence type="predicted"/>
<reference evidence="3" key="1">
    <citation type="journal article" date="2015" name="J. Biotechnol.">
        <title>Complete genome sequence of Streptomyces ambofaciens ATCC 23877, the spiramycin producer.</title>
        <authorList>
            <person name="Thibessard A."/>
            <person name="Haas D."/>
            <person name="Gerbaud C."/>
            <person name="Aigle B."/>
            <person name="Lautru S."/>
            <person name="Pernodet J.L."/>
            <person name="Leblond P."/>
        </authorList>
    </citation>
    <scope>NUCLEOTIDE SEQUENCE [LARGE SCALE GENOMIC DNA]</scope>
    <source>
        <strain evidence="3">ATCC 23877 / 3486 / DSM 40053 / JCM 4204 / NBRC 12836 / NRRL B-2516</strain>
    </source>
</reference>
<evidence type="ECO:0000256" key="1">
    <source>
        <dbReference type="SAM" id="MobiDB-lite"/>
    </source>
</evidence>
<dbReference type="EMBL" id="CP012382">
    <property type="protein sequence ID" value="AKZ58201.1"/>
    <property type="molecule type" value="Genomic_DNA"/>
</dbReference>
<feature type="compositionally biased region" description="Pro residues" evidence="1">
    <location>
        <begin position="20"/>
        <end position="32"/>
    </location>
</feature>
<dbReference type="Proteomes" id="UP000061018">
    <property type="component" value="Chromosome"/>
</dbReference>
<organism evidence="2 3">
    <name type="scientific">Streptomyces ambofaciens (strain ATCC 23877 / 3486 / DSM 40053 / JCM 4204 / NBRC 12836 / NRRL B-2516)</name>
    <dbReference type="NCBI Taxonomy" id="278992"/>
    <lineage>
        <taxon>Bacteria</taxon>
        <taxon>Bacillati</taxon>
        <taxon>Actinomycetota</taxon>
        <taxon>Actinomycetes</taxon>
        <taxon>Kitasatosporales</taxon>
        <taxon>Streptomycetaceae</taxon>
        <taxon>Streptomyces</taxon>
    </lineage>
</organism>
<evidence type="ECO:0000313" key="3">
    <source>
        <dbReference type="Proteomes" id="UP000061018"/>
    </source>
</evidence>
<evidence type="ECO:0000313" key="2">
    <source>
        <dbReference type="EMBL" id="AKZ58201.1"/>
    </source>
</evidence>